<accession>A0ABT6WK43</accession>
<dbReference type="Gene3D" id="2.50.20.20">
    <property type="match status" value="1"/>
</dbReference>
<evidence type="ECO:0000313" key="3">
    <source>
        <dbReference type="Proteomes" id="UP001241758"/>
    </source>
</evidence>
<dbReference type="RefSeq" id="WP_282760713.1">
    <property type="nucleotide sequence ID" value="NZ_JASCTH010000009.1"/>
</dbReference>
<name>A0ABT6WK43_9ACTN</name>
<comment type="caution">
    <text evidence="2">The sequence shown here is derived from an EMBL/GenBank/DDBJ whole genome shotgun (WGS) entry which is preliminary data.</text>
</comment>
<proteinExistence type="predicted"/>
<dbReference type="EMBL" id="JASCTH010000009">
    <property type="protein sequence ID" value="MDI6100112.1"/>
    <property type="molecule type" value="Genomic_DNA"/>
</dbReference>
<evidence type="ECO:0000256" key="1">
    <source>
        <dbReference type="SAM" id="SignalP"/>
    </source>
</evidence>
<keyword evidence="1" id="KW-0732">Signal</keyword>
<sequence length="232" mass="24710">MTTVKSYRLALPLAAALLSTGCISLPLPEAPEPSPRPTYPIVVDEFTPILERTRASSYAYSVDGTLPGGKKLAASGAFDAKAKRLVSKLEITPGSLQSGYQEVRANGKETWIKIGAMDWQSRRGFDLTDPTGLNSFAEAIQDVRLAGPNLYWVYVKTDSNVVQGYSFLPIGAPGTVSAYSPLGGAIRVNVTTDGAGLITSFVIEADSDGQKHRLTTTLSGHGQPVIVPVTKR</sequence>
<protein>
    <recommendedName>
        <fullName evidence="4">Lipoprotein</fullName>
    </recommendedName>
</protein>
<dbReference type="PROSITE" id="PS51257">
    <property type="entry name" value="PROKAR_LIPOPROTEIN"/>
    <property type="match status" value="1"/>
</dbReference>
<evidence type="ECO:0000313" key="2">
    <source>
        <dbReference type="EMBL" id="MDI6100112.1"/>
    </source>
</evidence>
<dbReference type="Proteomes" id="UP001241758">
    <property type="component" value="Unassembled WGS sequence"/>
</dbReference>
<feature type="chain" id="PRO_5047373703" description="Lipoprotein" evidence="1">
    <location>
        <begin position="25"/>
        <end position="232"/>
    </location>
</feature>
<feature type="signal peptide" evidence="1">
    <location>
        <begin position="1"/>
        <end position="24"/>
    </location>
</feature>
<gene>
    <name evidence="2" type="ORF">QLQ12_16030</name>
</gene>
<reference evidence="2 3" key="1">
    <citation type="submission" date="2023-05" db="EMBL/GenBank/DDBJ databases">
        <title>Actinoplanes sp. NEAU-A12 genome sequencing.</title>
        <authorList>
            <person name="Wang Z.-S."/>
        </authorList>
    </citation>
    <scope>NUCLEOTIDE SEQUENCE [LARGE SCALE GENOMIC DNA]</scope>
    <source>
        <strain evidence="2 3">NEAU-A12</strain>
    </source>
</reference>
<evidence type="ECO:0008006" key="4">
    <source>
        <dbReference type="Google" id="ProtNLM"/>
    </source>
</evidence>
<organism evidence="2 3">
    <name type="scientific">Actinoplanes sandaracinus</name>
    <dbReference type="NCBI Taxonomy" id="3045177"/>
    <lineage>
        <taxon>Bacteria</taxon>
        <taxon>Bacillati</taxon>
        <taxon>Actinomycetota</taxon>
        <taxon>Actinomycetes</taxon>
        <taxon>Micromonosporales</taxon>
        <taxon>Micromonosporaceae</taxon>
        <taxon>Actinoplanes</taxon>
    </lineage>
</organism>
<keyword evidence="3" id="KW-1185">Reference proteome</keyword>